<dbReference type="SUPFAM" id="SSF48452">
    <property type="entry name" value="TPR-like"/>
    <property type="match status" value="1"/>
</dbReference>
<feature type="compositionally biased region" description="Polar residues" evidence="2">
    <location>
        <begin position="171"/>
        <end position="182"/>
    </location>
</feature>
<dbReference type="EMBL" id="VSRR010000430">
    <property type="protein sequence ID" value="MPC15464.1"/>
    <property type="molecule type" value="Genomic_DNA"/>
</dbReference>
<dbReference type="InterPro" id="IPR011990">
    <property type="entry name" value="TPR-like_helical_dom_sf"/>
</dbReference>
<dbReference type="InterPro" id="IPR019734">
    <property type="entry name" value="TPR_rpt"/>
</dbReference>
<dbReference type="InterPro" id="IPR052004">
    <property type="entry name" value="Dynein_assembly_factor_4"/>
</dbReference>
<evidence type="ECO:0000256" key="1">
    <source>
        <dbReference type="SAM" id="Coils"/>
    </source>
</evidence>
<organism evidence="4 5">
    <name type="scientific">Portunus trituberculatus</name>
    <name type="common">Swimming crab</name>
    <name type="synonym">Neptunus trituberculatus</name>
    <dbReference type="NCBI Taxonomy" id="210409"/>
    <lineage>
        <taxon>Eukaryota</taxon>
        <taxon>Metazoa</taxon>
        <taxon>Ecdysozoa</taxon>
        <taxon>Arthropoda</taxon>
        <taxon>Crustacea</taxon>
        <taxon>Multicrustacea</taxon>
        <taxon>Malacostraca</taxon>
        <taxon>Eumalacostraca</taxon>
        <taxon>Eucarida</taxon>
        <taxon>Decapoda</taxon>
        <taxon>Pleocyemata</taxon>
        <taxon>Brachyura</taxon>
        <taxon>Eubrachyura</taxon>
        <taxon>Portunoidea</taxon>
        <taxon>Portunidae</taxon>
        <taxon>Portuninae</taxon>
        <taxon>Portunus</taxon>
    </lineage>
</organism>
<dbReference type="PANTHER" id="PTHR46492">
    <property type="entry name" value="DYNEIN ASSEMBLY FACTOR 4, AXONEMAL"/>
    <property type="match status" value="1"/>
</dbReference>
<dbReference type="PROSITE" id="PS51203">
    <property type="entry name" value="CS"/>
    <property type="match status" value="1"/>
</dbReference>
<accession>A0A5B7D3G4</accession>
<feature type="compositionally biased region" description="Basic and acidic residues" evidence="2">
    <location>
        <begin position="183"/>
        <end position="206"/>
    </location>
</feature>
<dbReference type="Gene3D" id="1.25.40.10">
    <property type="entry name" value="Tetratricopeptide repeat domain"/>
    <property type="match status" value="1"/>
</dbReference>
<dbReference type="GO" id="GO:0003341">
    <property type="term" value="P:cilium movement"/>
    <property type="evidence" value="ECO:0007669"/>
    <property type="project" value="TreeGrafter"/>
</dbReference>
<dbReference type="InterPro" id="IPR007052">
    <property type="entry name" value="CS_dom"/>
</dbReference>
<dbReference type="OrthoDB" id="348005at2759"/>
<feature type="coiled-coil region" evidence="1">
    <location>
        <begin position="90"/>
        <end position="119"/>
    </location>
</feature>
<evidence type="ECO:0000259" key="3">
    <source>
        <dbReference type="PROSITE" id="PS51203"/>
    </source>
</evidence>
<dbReference type="Proteomes" id="UP000324222">
    <property type="component" value="Unassembled WGS sequence"/>
</dbReference>
<keyword evidence="1" id="KW-0175">Coiled coil</keyword>
<evidence type="ECO:0000313" key="4">
    <source>
        <dbReference type="EMBL" id="MPC15464.1"/>
    </source>
</evidence>
<dbReference type="InterPro" id="IPR008978">
    <property type="entry name" value="HSP20-like_chaperone"/>
</dbReference>
<feature type="region of interest" description="Disordered" evidence="2">
    <location>
        <begin position="471"/>
        <end position="496"/>
    </location>
</feature>
<dbReference type="Pfam" id="PF04969">
    <property type="entry name" value="CS"/>
    <property type="match status" value="1"/>
</dbReference>
<keyword evidence="5" id="KW-1185">Reference proteome</keyword>
<protein>
    <submittedName>
        <fullName evidence="4">Dyslexia susceptibility 1 candidate protein 1</fullName>
    </submittedName>
</protein>
<dbReference type="PANTHER" id="PTHR46492:SF1">
    <property type="entry name" value="DYNEIN AXONEMAL ASSEMBLY FACTOR 4"/>
    <property type="match status" value="1"/>
</dbReference>
<dbReference type="GO" id="GO:0036158">
    <property type="term" value="P:outer dynein arm assembly"/>
    <property type="evidence" value="ECO:0007669"/>
    <property type="project" value="TreeGrafter"/>
</dbReference>
<comment type="caution">
    <text evidence="4">The sequence shown here is derived from an EMBL/GenBank/DDBJ whole genome shotgun (WGS) entry which is preliminary data.</text>
</comment>
<dbReference type="SMART" id="SM00028">
    <property type="entry name" value="TPR"/>
    <property type="match status" value="3"/>
</dbReference>
<evidence type="ECO:0000256" key="2">
    <source>
        <dbReference type="SAM" id="MobiDB-lite"/>
    </source>
</evidence>
<gene>
    <name evidence="4" type="primary">DYX1C1</name>
    <name evidence="4" type="ORF">E2C01_008256</name>
</gene>
<feature type="compositionally biased region" description="Acidic residues" evidence="2">
    <location>
        <begin position="222"/>
        <end position="238"/>
    </location>
</feature>
<reference evidence="4 5" key="1">
    <citation type="submission" date="2019-05" db="EMBL/GenBank/DDBJ databases">
        <title>Another draft genome of Portunus trituberculatus and its Hox gene families provides insights of decapod evolution.</title>
        <authorList>
            <person name="Jeong J.-H."/>
            <person name="Song I."/>
            <person name="Kim S."/>
            <person name="Choi T."/>
            <person name="Kim D."/>
            <person name="Ryu S."/>
            <person name="Kim W."/>
        </authorList>
    </citation>
    <scope>NUCLEOTIDE SEQUENCE [LARGE SCALE GENOMIC DNA]</scope>
    <source>
        <tissue evidence="4">Muscle</tissue>
    </source>
</reference>
<dbReference type="AlphaFoldDB" id="A0A5B7D3G4"/>
<evidence type="ECO:0000313" key="5">
    <source>
        <dbReference type="Proteomes" id="UP000324222"/>
    </source>
</evidence>
<feature type="domain" description="CS" evidence="3">
    <location>
        <begin position="3"/>
        <end position="87"/>
    </location>
</feature>
<dbReference type="Gene3D" id="2.60.40.790">
    <property type="match status" value="1"/>
</dbReference>
<sequence length="496" mass="55573">MPICVSDYTWRQTLERVTLILNLHHTSPKKVDVVTTSSYLKVSFLPYMCEVFLCHMIKVDQSSACILKGCLELTLMKAVPQMWKEVGLKLNKEEMALKRQEAIKDMEEEEKRKTSKRKEECIKRERFAVSHQIEVDDQTRAERSRMVEKEKTEFFKAGSPHEGNKHLSGTLPIQNMGNGQPENHNKPEAGKLSPEEHNTECLKEDQEGQTLRGRASSTCSEEGTEATQEADYDGDGEDSIYYSSTENLHRMDRGARRDKVEAANRRQKKWNANRKATAREKESKKRSSPTVPPVRCGGTINMTHTQRVFPSPARESTHPEEQQWLEAQSGASPGQQDTGGSSSQPNEEHFKKKAVTLFSSGDYQGCANACTEGLRLNPSSPAFYSNRAAAHLALRNLHHTVKDCSKALELLIPPTQDNSKSRLLCHIRRGTALVHLSLLSEGLADYQAALQLSPENKALRKDAERIQNMLMASTDSNEDSGCEAGGERCRSSSNSP</sequence>
<feature type="region of interest" description="Disordered" evidence="2">
    <location>
        <begin position="156"/>
        <end position="348"/>
    </location>
</feature>
<name>A0A5B7D3G4_PORTR</name>
<feature type="compositionally biased region" description="Basic and acidic residues" evidence="2">
    <location>
        <begin position="247"/>
        <end position="264"/>
    </location>
</feature>
<proteinExistence type="predicted"/>
<dbReference type="GO" id="GO:0036159">
    <property type="term" value="P:inner dynein arm assembly"/>
    <property type="evidence" value="ECO:0007669"/>
    <property type="project" value="TreeGrafter"/>
</dbReference>
<dbReference type="SUPFAM" id="SSF49764">
    <property type="entry name" value="HSP20-like chaperones"/>
    <property type="match status" value="1"/>
</dbReference>
<feature type="compositionally biased region" description="Polar residues" evidence="2">
    <location>
        <begin position="325"/>
        <end position="345"/>
    </location>
</feature>